<evidence type="ECO:0000313" key="3">
    <source>
        <dbReference type="Proteomes" id="UP000811246"/>
    </source>
</evidence>
<comment type="caution">
    <text evidence="2">The sequence shown here is derived from an EMBL/GenBank/DDBJ whole genome shotgun (WGS) entry which is preliminary data.</text>
</comment>
<feature type="transmembrane region" description="Helical" evidence="1">
    <location>
        <begin position="7"/>
        <end position="26"/>
    </location>
</feature>
<gene>
    <name evidence="2" type="ORF">I3842_10G022200</name>
</gene>
<protein>
    <submittedName>
        <fullName evidence="2">Uncharacterized protein</fullName>
    </submittedName>
</protein>
<evidence type="ECO:0000256" key="1">
    <source>
        <dbReference type="SAM" id="Phobius"/>
    </source>
</evidence>
<keyword evidence="1" id="KW-0812">Transmembrane</keyword>
<dbReference type="Proteomes" id="UP000811246">
    <property type="component" value="Chromosome 10"/>
</dbReference>
<dbReference type="EMBL" id="CM031834">
    <property type="protein sequence ID" value="KAG6690579.1"/>
    <property type="molecule type" value="Genomic_DNA"/>
</dbReference>
<name>A0A922J358_CARIL</name>
<dbReference type="AlphaFoldDB" id="A0A922J358"/>
<keyword evidence="1" id="KW-1133">Transmembrane helix</keyword>
<accession>A0A922J358</accession>
<keyword evidence="1" id="KW-0472">Membrane</keyword>
<proteinExistence type="predicted"/>
<evidence type="ECO:0000313" key="2">
    <source>
        <dbReference type="EMBL" id="KAG6690579.1"/>
    </source>
</evidence>
<organism evidence="2 3">
    <name type="scientific">Carya illinoinensis</name>
    <name type="common">Pecan</name>
    <dbReference type="NCBI Taxonomy" id="32201"/>
    <lineage>
        <taxon>Eukaryota</taxon>
        <taxon>Viridiplantae</taxon>
        <taxon>Streptophyta</taxon>
        <taxon>Embryophyta</taxon>
        <taxon>Tracheophyta</taxon>
        <taxon>Spermatophyta</taxon>
        <taxon>Magnoliopsida</taxon>
        <taxon>eudicotyledons</taxon>
        <taxon>Gunneridae</taxon>
        <taxon>Pentapetalae</taxon>
        <taxon>rosids</taxon>
        <taxon>fabids</taxon>
        <taxon>Fagales</taxon>
        <taxon>Juglandaceae</taxon>
        <taxon>Carya</taxon>
    </lineage>
</organism>
<reference evidence="2" key="1">
    <citation type="submission" date="2021-01" db="EMBL/GenBank/DDBJ databases">
        <authorList>
            <person name="Lovell J.T."/>
            <person name="Bentley N."/>
            <person name="Bhattarai G."/>
            <person name="Jenkins J.W."/>
            <person name="Sreedasyam A."/>
            <person name="Alarcon Y."/>
            <person name="Bock C."/>
            <person name="Boston L."/>
            <person name="Carlson J."/>
            <person name="Cervantes K."/>
            <person name="Clermont K."/>
            <person name="Krom N."/>
            <person name="Kubenka K."/>
            <person name="Mamidi S."/>
            <person name="Mattison C."/>
            <person name="Monteros M."/>
            <person name="Pisani C."/>
            <person name="Plott C."/>
            <person name="Rajasekar S."/>
            <person name="Rhein H.S."/>
            <person name="Rohla C."/>
            <person name="Song M."/>
            <person name="Hilaire R.S."/>
            <person name="Shu S."/>
            <person name="Wells L."/>
            <person name="Wang X."/>
            <person name="Webber J."/>
            <person name="Heerema R.J."/>
            <person name="Klein P."/>
            <person name="Conner P."/>
            <person name="Grauke L."/>
            <person name="Grimwood J."/>
            <person name="Schmutz J."/>
            <person name="Randall J.J."/>
        </authorList>
    </citation>
    <scope>NUCLEOTIDE SEQUENCE</scope>
    <source>
        <tissue evidence="2">Leaf</tissue>
    </source>
</reference>
<feature type="transmembrane region" description="Helical" evidence="1">
    <location>
        <begin position="38"/>
        <end position="56"/>
    </location>
</feature>
<sequence length="114" mass="13001">MHSTFGSSNFFSSATVIICASSTFFLSNVCKFHCINHILFYFYLVIFIPLQEIHVLPREDFGGKRHGFHGKNVFSGAISYQFPRKFQLMGKKCISHEKSRGKNIRSSLQSLCEA</sequence>